<keyword evidence="2" id="KW-1185">Reference proteome</keyword>
<sequence length="229" mass="27274">MKSIIRIILLLFSCNLISQIKIEWSLNKDMKNADIIIFNEGNESIAFPINNASLQAYFSDSQKITKGNWSKDHPFFALTLNIYDNKTWDRVETELSLPYWGDMSYEKKVTSISNQKEYDVKIKNWQNRNKIKQKFIAEINYYIMSKLIFMKPKEIIRFSVVFNLRNITNQENEIEYFYLLEKEKKYTAQLTFDVDKAVYGFLTQDQKKALKKYRLFTGKVESNKIELEQ</sequence>
<evidence type="ECO:0000313" key="1">
    <source>
        <dbReference type="EMBL" id="WBV60641.1"/>
    </source>
</evidence>
<accession>A0ABY7QPJ4</accession>
<reference evidence="1 2" key="1">
    <citation type="submission" date="2023-01" db="EMBL/GenBank/DDBJ databases">
        <title>Complete genome of Chryseobacterium camelliae VAN22-5A.</title>
        <authorList>
            <person name="Zong G."/>
            <person name="Cao G."/>
        </authorList>
    </citation>
    <scope>NUCLEOTIDE SEQUENCE [LARGE SCALE GENOMIC DNA]</scope>
    <source>
        <strain evidence="1 2">VAN22-5A</strain>
    </source>
</reference>
<dbReference type="Proteomes" id="UP001210978">
    <property type="component" value="Chromosome"/>
</dbReference>
<proteinExistence type="predicted"/>
<evidence type="ECO:0000313" key="2">
    <source>
        <dbReference type="Proteomes" id="UP001210978"/>
    </source>
</evidence>
<gene>
    <name evidence="1" type="ORF">PFY12_00650</name>
</gene>
<protein>
    <submittedName>
        <fullName evidence="1">Uncharacterized protein</fullName>
    </submittedName>
</protein>
<name>A0ABY7QPJ4_9FLAO</name>
<organism evidence="1 2">
    <name type="scientific">Chryseobacterium camelliae</name>
    <dbReference type="NCBI Taxonomy" id="1265445"/>
    <lineage>
        <taxon>Bacteria</taxon>
        <taxon>Pseudomonadati</taxon>
        <taxon>Bacteroidota</taxon>
        <taxon>Flavobacteriia</taxon>
        <taxon>Flavobacteriales</taxon>
        <taxon>Weeksellaceae</taxon>
        <taxon>Chryseobacterium group</taxon>
        <taxon>Chryseobacterium</taxon>
    </lineage>
</organism>
<dbReference type="RefSeq" id="WP_271148961.1">
    <property type="nucleotide sequence ID" value="NZ_CP115859.1"/>
</dbReference>
<dbReference type="EMBL" id="CP115859">
    <property type="protein sequence ID" value="WBV60641.1"/>
    <property type="molecule type" value="Genomic_DNA"/>
</dbReference>